<dbReference type="PANTHER" id="PTHR44688:SF16">
    <property type="entry name" value="DNA-BINDING TRANSCRIPTIONAL ACTIVATOR DEVR_DOSR"/>
    <property type="match status" value="1"/>
</dbReference>
<keyword evidence="6" id="KW-1185">Reference proteome</keyword>
<evidence type="ECO:0000256" key="3">
    <source>
        <dbReference type="ARBA" id="ARBA00023163"/>
    </source>
</evidence>
<gene>
    <name evidence="5" type="ORF">HNR73_006459</name>
</gene>
<evidence type="ECO:0000259" key="4">
    <source>
        <dbReference type="PROSITE" id="PS50043"/>
    </source>
</evidence>
<dbReference type="PROSITE" id="PS00622">
    <property type="entry name" value="HTH_LUXR_1"/>
    <property type="match status" value="1"/>
</dbReference>
<proteinExistence type="predicted"/>
<accession>A0A841FUX9</accession>
<dbReference type="GO" id="GO:0006355">
    <property type="term" value="P:regulation of DNA-templated transcription"/>
    <property type="evidence" value="ECO:0007669"/>
    <property type="project" value="InterPro"/>
</dbReference>
<protein>
    <submittedName>
        <fullName evidence="5">DNA-binding NarL/FixJ family response regulator</fullName>
    </submittedName>
</protein>
<dbReference type="Proteomes" id="UP000548476">
    <property type="component" value="Unassembled WGS sequence"/>
</dbReference>
<dbReference type="EMBL" id="JACHGT010000017">
    <property type="protein sequence ID" value="MBB6038573.1"/>
    <property type="molecule type" value="Genomic_DNA"/>
</dbReference>
<dbReference type="InterPro" id="IPR036388">
    <property type="entry name" value="WH-like_DNA-bd_sf"/>
</dbReference>
<dbReference type="InterPro" id="IPR016032">
    <property type="entry name" value="Sig_transdc_resp-reg_C-effctor"/>
</dbReference>
<organism evidence="5 6">
    <name type="scientific">Phytomonospora endophytica</name>
    <dbReference type="NCBI Taxonomy" id="714109"/>
    <lineage>
        <taxon>Bacteria</taxon>
        <taxon>Bacillati</taxon>
        <taxon>Actinomycetota</taxon>
        <taxon>Actinomycetes</taxon>
        <taxon>Micromonosporales</taxon>
        <taxon>Micromonosporaceae</taxon>
        <taxon>Phytomonospora</taxon>
    </lineage>
</organism>
<feature type="domain" description="HTH luxR-type" evidence="4">
    <location>
        <begin position="64"/>
        <end position="129"/>
    </location>
</feature>
<dbReference type="InterPro" id="IPR000792">
    <property type="entry name" value="Tscrpt_reg_LuxR_C"/>
</dbReference>
<comment type="caution">
    <text evidence="5">The sequence shown here is derived from an EMBL/GenBank/DDBJ whole genome shotgun (WGS) entry which is preliminary data.</text>
</comment>
<dbReference type="PRINTS" id="PR00038">
    <property type="entry name" value="HTHLUXR"/>
</dbReference>
<evidence type="ECO:0000256" key="1">
    <source>
        <dbReference type="ARBA" id="ARBA00023015"/>
    </source>
</evidence>
<keyword evidence="1" id="KW-0805">Transcription regulation</keyword>
<dbReference type="PANTHER" id="PTHR44688">
    <property type="entry name" value="DNA-BINDING TRANSCRIPTIONAL ACTIVATOR DEVR_DOSR"/>
    <property type="match status" value="1"/>
</dbReference>
<evidence type="ECO:0000313" key="6">
    <source>
        <dbReference type="Proteomes" id="UP000548476"/>
    </source>
</evidence>
<dbReference type="PROSITE" id="PS50043">
    <property type="entry name" value="HTH_LUXR_2"/>
    <property type="match status" value="1"/>
</dbReference>
<dbReference type="Pfam" id="PF00196">
    <property type="entry name" value="GerE"/>
    <property type="match status" value="1"/>
</dbReference>
<dbReference type="GO" id="GO:0003677">
    <property type="term" value="F:DNA binding"/>
    <property type="evidence" value="ECO:0007669"/>
    <property type="project" value="UniProtKB-KW"/>
</dbReference>
<dbReference type="SUPFAM" id="SSF46894">
    <property type="entry name" value="C-terminal effector domain of the bipartite response regulators"/>
    <property type="match status" value="1"/>
</dbReference>
<keyword evidence="2 5" id="KW-0238">DNA-binding</keyword>
<dbReference type="CDD" id="cd06170">
    <property type="entry name" value="LuxR_C_like"/>
    <property type="match status" value="1"/>
</dbReference>
<dbReference type="AlphaFoldDB" id="A0A841FUX9"/>
<evidence type="ECO:0000256" key="2">
    <source>
        <dbReference type="ARBA" id="ARBA00023125"/>
    </source>
</evidence>
<dbReference type="SMART" id="SM00421">
    <property type="entry name" value="HTH_LUXR"/>
    <property type="match status" value="1"/>
</dbReference>
<keyword evidence="3" id="KW-0804">Transcription</keyword>
<name>A0A841FUX9_9ACTN</name>
<sequence>MTTTTIHNRPASRADAGNLAAALLRTTFGPVPDRARARVYLDTLLTRLAAAGVQPSHHPPPTGQTRRGRTLTERELQTLTGMAEGKTNAAIGRELSLAEETIKTHAVRLFRKIGARDRAHAVAIGFRDGLLA</sequence>
<evidence type="ECO:0000313" key="5">
    <source>
        <dbReference type="EMBL" id="MBB6038573.1"/>
    </source>
</evidence>
<dbReference type="Gene3D" id="1.10.10.10">
    <property type="entry name" value="Winged helix-like DNA-binding domain superfamily/Winged helix DNA-binding domain"/>
    <property type="match status" value="1"/>
</dbReference>
<reference evidence="5 6" key="1">
    <citation type="submission" date="2020-08" db="EMBL/GenBank/DDBJ databases">
        <title>Genomic Encyclopedia of Type Strains, Phase IV (KMG-IV): sequencing the most valuable type-strain genomes for metagenomic binning, comparative biology and taxonomic classification.</title>
        <authorList>
            <person name="Goeker M."/>
        </authorList>
    </citation>
    <scope>NUCLEOTIDE SEQUENCE [LARGE SCALE GENOMIC DNA]</scope>
    <source>
        <strain evidence="5 6">YIM 65646</strain>
    </source>
</reference>